<name>A0ABQ5CN16_9ASTR</name>
<evidence type="ECO:0000256" key="1">
    <source>
        <dbReference type="SAM" id="Coils"/>
    </source>
</evidence>
<reference evidence="2" key="1">
    <citation type="journal article" date="2022" name="Int. J. Mol. Sci.">
        <title>Draft Genome of Tanacetum Coccineum: Genomic Comparison of Closely Related Tanacetum-Family Plants.</title>
        <authorList>
            <person name="Yamashiro T."/>
            <person name="Shiraishi A."/>
            <person name="Nakayama K."/>
            <person name="Satake H."/>
        </authorList>
    </citation>
    <scope>NUCLEOTIDE SEQUENCE</scope>
</reference>
<organism evidence="2 3">
    <name type="scientific">Tanacetum coccineum</name>
    <dbReference type="NCBI Taxonomy" id="301880"/>
    <lineage>
        <taxon>Eukaryota</taxon>
        <taxon>Viridiplantae</taxon>
        <taxon>Streptophyta</taxon>
        <taxon>Embryophyta</taxon>
        <taxon>Tracheophyta</taxon>
        <taxon>Spermatophyta</taxon>
        <taxon>Magnoliopsida</taxon>
        <taxon>eudicotyledons</taxon>
        <taxon>Gunneridae</taxon>
        <taxon>Pentapetalae</taxon>
        <taxon>asterids</taxon>
        <taxon>campanulids</taxon>
        <taxon>Asterales</taxon>
        <taxon>Asteraceae</taxon>
        <taxon>Asteroideae</taxon>
        <taxon>Anthemideae</taxon>
        <taxon>Anthemidinae</taxon>
        <taxon>Tanacetum</taxon>
    </lineage>
</organism>
<dbReference type="Proteomes" id="UP001151760">
    <property type="component" value="Unassembled WGS sequence"/>
</dbReference>
<evidence type="ECO:0008006" key="4">
    <source>
        <dbReference type="Google" id="ProtNLM"/>
    </source>
</evidence>
<feature type="coiled-coil region" evidence="1">
    <location>
        <begin position="171"/>
        <end position="232"/>
    </location>
</feature>
<protein>
    <recommendedName>
        <fullName evidence="4">Integrase, catalytic region, zinc finger, CCHC-type, peptidase aspartic, catalytic</fullName>
    </recommendedName>
</protein>
<sequence>MLVQAQASGQILHEEELAFLADPRIPEGQATQTIITHNAAYQADDLDAYDSDCDELNTAKVALMANLSHYGSDALSEVHNHDNVNNDMTNQVVQAMPSSEQSNVVNHSETEITSDSNIIPYSQYLIESQQVAVQNSNSSAQQDDLILSVIEQLKTQVVHCTKTNLENKSVNDTLTAELERYKEQVKVLKEGQNVDLKSQDNVSDSCAQSVEIDHLKRTLSEHLKEKESLLQTVTLLKNDFKKEESRNLDREIALEKQIKHLDNIVFKRDQSAQTVHMLTKPPHASKLIYLFELNELKAQSQEKDTIIKKLKKRIKSVSGKQNEDKIKKDLEEIETINIELDHRVKKLIVENEHLKQTYKQLYDSIKPAHIRSKEQCDDLINQVNLKSVEISNLNAILQEKVLVITALKDDLRKLKGKSLVDNDVTKQLSDPKMLKTDVEPITPKLLINRQSLAIYWGLQAAPSIYPKDSLKLQPYFVIKFLGTGSNSKNEHVANILGMVNYRMGECYSISRVYYVEVLGHNLFSVGQFCDSNLEVAFRQHTCFIRNLEGVDLLTGSRGNNLYTLSLGDMMASSPICLLSKALKTKSWLWHRRPSTHSEGGYGGLRFVQGEGYRGRVRWKWLRGELERYLGEWYCKKTVGKKGWYDVGIGRGFLTNSWAIFIDGGQKKTVQELFSAVRFAPDCPPVGPWRQARENLKSFIAVHTSPDHLIRTNFKQEGVIPKIMFHVLEETYSSVGRRNTSELSGLGILFGKEYFRADNGLRSVVRLCFIKVLTSIVDRPNVFLMSLPKTASYGEVACIRHISSKWKVQFGQQSRLGASRMSFFNVLGKIVMQGHRKRSNGVFCSRYFLGLAKGDVWFTLFKMAYLNNECPPLVHWSLDYSAGHIGIHLLSPDGKSRRLSSKAGKDLRSTYWREGGKPTMGSRTGVVIGSRSLRRFGKRVQRSVPDPEVEDGLELELEQKLGSSSLRAMLGTISLSSAATSDIEIDPKPHFKTIHEPLLKIWCLIAKDSFCFRKMGEGTDDEFGDKIVHSLMERGGLFTCHILGVPSIENGKKSISLIVVIGNWGLPSLWMVDLVG</sequence>
<evidence type="ECO:0000313" key="3">
    <source>
        <dbReference type="Proteomes" id="UP001151760"/>
    </source>
</evidence>
<accession>A0ABQ5CN16</accession>
<dbReference type="EMBL" id="BQNB010014462">
    <property type="protein sequence ID" value="GJT28466.1"/>
    <property type="molecule type" value="Genomic_DNA"/>
</dbReference>
<keyword evidence="3" id="KW-1185">Reference proteome</keyword>
<evidence type="ECO:0000313" key="2">
    <source>
        <dbReference type="EMBL" id="GJT28466.1"/>
    </source>
</evidence>
<reference evidence="2" key="2">
    <citation type="submission" date="2022-01" db="EMBL/GenBank/DDBJ databases">
        <authorList>
            <person name="Yamashiro T."/>
            <person name="Shiraishi A."/>
            <person name="Satake H."/>
            <person name="Nakayama K."/>
        </authorList>
    </citation>
    <scope>NUCLEOTIDE SEQUENCE</scope>
</reference>
<proteinExistence type="predicted"/>
<comment type="caution">
    <text evidence="2">The sequence shown here is derived from an EMBL/GenBank/DDBJ whole genome shotgun (WGS) entry which is preliminary data.</text>
</comment>
<keyword evidence="1" id="KW-0175">Coiled coil</keyword>
<gene>
    <name evidence="2" type="ORF">Tco_0908741</name>
</gene>